<comment type="cofactor">
    <cofactor evidence="1 8">
        <name>FAD</name>
        <dbReference type="ChEBI" id="CHEBI:57692"/>
    </cofactor>
</comment>
<dbReference type="Gene3D" id="1.20.140.10">
    <property type="entry name" value="Butyryl-CoA Dehydrogenase, subunit A, domain 3"/>
    <property type="match status" value="1"/>
</dbReference>
<keyword evidence="7 8" id="KW-0560">Oxidoreductase</keyword>
<dbReference type="Pfam" id="PF02771">
    <property type="entry name" value="Acyl-CoA_dh_N"/>
    <property type="match status" value="1"/>
</dbReference>
<evidence type="ECO:0000256" key="3">
    <source>
        <dbReference type="ARBA" id="ARBA00009347"/>
    </source>
</evidence>
<dbReference type="InterPro" id="IPR037069">
    <property type="entry name" value="AcylCoA_DH/ox_N_sf"/>
</dbReference>
<evidence type="ECO:0000259" key="10">
    <source>
        <dbReference type="Pfam" id="PF02770"/>
    </source>
</evidence>
<dbReference type="InterPro" id="IPR009100">
    <property type="entry name" value="AcylCoA_DH/oxidase_NM_dom_sf"/>
</dbReference>
<comment type="pathway">
    <text evidence="2">Amino-acid degradation; L-valine degradation.</text>
</comment>
<dbReference type="GO" id="GO:0009083">
    <property type="term" value="P:branched-chain amino acid catabolic process"/>
    <property type="evidence" value="ECO:0007669"/>
    <property type="project" value="UniProtKB-KW"/>
</dbReference>
<evidence type="ECO:0000259" key="11">
    <source>
        <dbReference type="Pfam" id="PF02771"/>
    </source>
</evidence>
<feature type="domain" description="Acyl-CoA oxidase/dehydrogenase middle" evidence="10">
    <location>
        <begin position="75"/>
        <end position="170"/>
    </location>
</feature>
<evidence type="ECO:0000256" key="2">
    <source>
        <dbReference type="ARBA" id="ARBA00005109"/>
    </source>
</evidence>
<keyword evidence="5 8" id="KW-0285">Flavoprotein</keyword>
<keyword evidence="4" id="KW-0101">Branched-chain amino acid catabolism</keyword>
<dbReference type="InterPro" id="IPR009075">
    <property type="entry name" value="AcylCo_DH/oxidase_C"/>
</dbReference>
<dbReference type="InterPro" id="IPR006091">
    <property type="entry name" value="Acyl-CoA_Oxase/DH_mid-dom"/>
</dbReference>
<dbReference type="InterPro" id="IPR046373">
    <property type="entry name" value="Acyl-CoA_Oxase/DH_mid-dom_sf"/>
</dbReference>
<evidence type="ECO:0000256" key="1">
    <source>
        <dbReference type="ARBA" id="ARBA00001974"/>
    </source>
</evidence>
<dbReference type="InterPro" id="IPR006089">
    <property type="entry name" value="Acyl-CoA_DH_CS"/>
</dbReference>
<reference evidence="12" key="1">
    <citation type="journal article" date="2015" name="ISME J.">
        <title>Aquifer environment selects for microbial species cohorts in sediment and groundwater.</title>
        <authorList>
            <person name="Hug L.A."/>
            <person name="Thomas B.C."/>
            <person name="Brown C.T."/>
            <person name="Frischkorn K.R."/>
            <person name="Williams K.H."/>
            <person name="Tringe S.G."/>
            <person name="Banfield J.F."/>
        </authorList>
    </citation>
    <scope>NUCLEOTIDE SEQUENCE</scope>
</reference>
<sequence length="332" mass="36840">MDFTLSDEHRMFQRAIRDFAEKEIDPQVEEAEEKEEFPVELFPKMGKLGYLGIRYPEKYGGPLLVPAIKGEKIAALGLTEPNAGSDISSIQTTARKDGDSYIVNGSKIFITNGTIADFVLVAAYTDKSRGTKGISLLVLERGTPGFTIARKLKKLGNRSSDTGELVFEDCRIPKENLIGEENRGFGYIVGALKSGRIIYGARSVGVAQAAFEAALQYAKERVQFGQPIGKFQANQFKLAKMATAIEAARTFTFRAAWMLDQGIECMKEASMVKLFATEMVQWVTAEAVQLHGGYGYMMEYPVQRYFRDAKMFTITEGTSEIQQVVIARELGL</sequence>
<feature type="domain" description="Acyl-CoA dehydrogenase/oxidase N-terminal" evidence="11">
    <location>
        <begin position="6"/>
        <end position="62"/>
    </location>
</feature>
<dbReference type="Gene3D" id="1.10.540.10">
    <property type="entry name" value="Acyl-CoA dehydrogenase/oxidase, N-terminal domain"/>
    <property type="match status" value="1"/>
</dbReference>
<dbReference type="EMBL" id="KT007030">
    <property type="protein sequence ID" value="AKQ04170.1"/>
    <property type="molecule type" value="Genomic_DNA"/>
</dbReference>
<evidence type="ECO:0000256" key="4">
    <source>
        <dbReference type="ARBA" id="ARBA00022456"/>
    </source>
</evidence>
<evidence type="ECO:0000256" key="6">
    <source>
        <dbReference type="ARBA" id="ARBA00022827"/>
    </source>
</evidence>
<dbReference type="FunFam" id="2.40.110.10:FF:000001">
    <property type="entry name" value="Acyl-CoA dehydrogenase, mitochondrial"/>
    <property type="match status" value="1"/>
</dbReference>
<dbReference type="InterPro" id="IPR013786">
    <property type="entry name" value="AcylCoA_DH/ox_N"/>
</dbReference>
<evidence type="ECO:0000256" key="5">
    <source>
        <dbReference type="ARBA" id="ARBA00022630"/>
    </source>
</evidence>
<feature type="domain" description="Acyl-CoA dehydrogenase/oxidase C-terminal" evidence="9">
    <location>
        <begin position="182"/>
        <end position="330"/>
    </location>
</feature>
<accession>A0A0H4TBD9</accession>
<dbReference type="PROSITE" id="PS00073">
    <property type="entry name" value="ACYL_COA_DH_2"/>
    <property type="match status" value="1"/>
</dbReference>
<dbReference type="GO" id="GO:0003995">
    <property type="term" value="F:acyl-CoA dehydrogenase activity"/>
    <property type="evidence" value="ECO:0007669"/>
    <property type="project" value="InterPro"/>
</dbReference>
<evidence type="ECO:0000256" key="8">
    <source>
        <dbReference type="RuleBase" id="RU362125"/>
    </source>
</evidence>
<protein>
    <submittedName>
        <fullName evidence="12">Acyl-CoA dehydrogenase</fullName>
    </submittedName>
</protein>
<evidence type="ECO:0000313" key="12">
    <source>
        <dbReference type="EMBL" id="AKQ04170.1"/>
    </source>
</evidence>
<dbReference type="PANTHER" id="PTHR43884">
    <property type="entry name" value="ACYL-COA DEHYDROGENASE"/>
    <property type="match status" value="1"/>
</dbReference>
<dbReference type="Pfam" id="PF02770">
    <property type="entry name" value="Acyl-CoA_dh_M"/>
    <property type="match status" value="1"/>
</dbReference>
<dbReference type="GO" id="GO:0050660">
    <property type="term" value="F:flavin adenine dinucleotide binding"/>
    <property type="evidence" value="ECO:0007669"/>
    <property type="project" value="InterPro"/>
</dbReference>
<dbReference type="SUPFAM" id="SSF56645">
    <property type="entry name" value="Acyl-CoA dehydrogenase NM domain-like"/>
    <property type="match status" value="1"/>
</dbReference>
<dbReference type="PANTHER" id="PTHR43884:SF40">
    <property type="entry name" value="ACYL-COA DEHYDROGENASE"/>
    <property type="match status" value="1"/>
</dbReference>
<comment type="similarity">
    <text evidence="3 8">Belongs to the acyl-CoA dehydrogenase family.</text>
</comment>
<organism evidence="12">
    <name type="scientific">uncultured bacterium Rifle_16ft_4_minimus_4226</name>
    <dbReference type="NCBI Taxonomy" id="1665160"/>
    <lineage>
        <taxon>Bacteria</taxon>
        <taxon>environmental samples</taxon>
    </lineage>
</organism>
<dbReference type="PROSITE" id="PS00072">
    <property type="entry name" value="ACYL_COA_DH_1"/>
    <property type="match status" value="1"/>
</dbReference>
<dbReference type="AlphaFoldDB" id="A0A0H4TBD9"/>
<dbReference type="Pfam" id="PF00441">
    <property type="entry name" value="Acyl-CoA_dh_1"/>
    <property type="match status" value="1"/>
</dbReference>
<dbReference type="Gene3D" id="2.40.110.10">
    <property type="entry name" value="Butyryl-CoA Dehydrogenase, subunit A, domain 2"/>
    <property type="match status" value="1"/>
</dbReference>
<name>A0A0H4TBD9_9BACT</name>
<dbReference type="SUPFAM" id="SSF47203">
    <property type="entry name" value="Acyl-CoA dehydrogenase C-terminal domain-like"/>
    <property type="match status" value="1"/>
</dbReference>
<keyword evidence="6 8" id="KW-0274">FAD</keyword>
<dbReference type="FunFam" id="1.20.140.10:FF:000001">
    <property type="entry name" value="Acyl-CoA dehydrogenase"/>
    <property type="match status" value="1"/>
</dbReference>
<evidence type="ECO:0000256" key="7">
    <source>
        <dbReference type="ARBA" id="ARBA00023002"/>
    </source>
</evidence>
<dbReference type="InterPro" id="IPR036250">
    <property type="entry name" value="AcylCo_DH-like_C"/>
</dbReference>
<proteinExistence type="inferred from homology"/>
<evidence type="ECO:0000259" key="9">
    <source>
        <dbReference type="Pfam" id="PF00441"/>
    </source>
</evidence>